<dbReference type="SUPFAM" id="SSF52058">
    <property type="entry name" value="L domain-like"/>
    <property type="match status" value="1"/>
</dbReference>
<evidence type="ECO:0000256" key="2">
    <source>
        <dbReference type="ARBA" id="ARBA00022729"/>
    </source>
</evidence>
<evidence type="ECO:0000313" key="6">
    <source>
        <dbReference type="EMBL" id="TXG39320.1"/>
    </source>
</evidence>
<feature type="chain" id="PRO_5022664327" evidence="4">
    <location>
        <begin position="22"/>
        <end position="638"/>
    </location>
</feature>
<keyword evidence="2 4" id="KW-0732">Signal</keyword>
<proteinExistence type="predicted"/>
<dbReference type="OrthoDB" id="3179827at2"/>
<dbReference type="InterPro" id="IPR032675">
    <property type="entry name" value="LRR_dom_sf"/>
</dbReference>
<dbReference type="AlphaFoldDB" id="A0A5C7GM33"/>
<keyword evidence="1" id="KW-0433">Leucine-rich repeat</keyword>
<dbReference type="RefSeq" id="WP_147766890.1">
    <property type="nucleotide sequence ID" value="NZ_VRKQ01000008.1"/>
</dbReference>
<feature type="signal peptide" evidence="4">
    <location>
        <begin position="1"/>
        <end position="21"/>
    </location>
</feature>
<comment type="caution">
    <text evidence="6">The sequence shown here is derived from an EMBL/GenBank/DDBJ whole genome shotgun (WGS) entry which is preliminary data.</text>
</comment>
<evidence type="ECO:0000313" key="7">
    <source>
        <dbReference type="Proteomes" id="UP000321080"/>
    </source>
</evidence>
<organism evidence="6 7">
    <name type="scientific">Seonamhaeicola maritimus</name>
    <dbReference type="NCBI Taxonomy" id="2591822"/>
    <lineage>
        <taxon>Bacteria</taxon>
        <taxon>Pseudomonadati</taxon>
        <taxon>Bacteroidota</taxon>
        <taxon>Flavobacteriia</taxon>
        <taxon>Flavobacteriales</taxon>
        <taxon>Flavobacteriaceae</taxon>
    </lineage>
</organism>
<feature type="domain" description="Secretion system C-terminal sorting" evidence="5">
    <location>
        <begin position="569"/>
        <end position="635"/>
    </location>
</feature>
<protein>
    <submittedName>
        <fullName evidence="6">T9SS type A sorting domain-containing protein</fullName>
    </submittedName>
</protein>
<dbReference type="NCBIfam" id="TIGR04183">
    <property type="entry name" value="Por_Secre_tail"/>
    <property type="match status" value="1"/>
</dbReference>
<gene>
    <name evidence="6" type="ORF">FUA22_05440</name>
</gene>
<dbReference type="Gene3D" id="3.80.10.10">
    <property type="entry name" value="Ribonuclease Inhibitor"/>
    <property type="match status" value="1"/>
</dbReference>
<dbReference type="Proteomes" id="UP000321080">
    <property type="component" value="Unassembled WGS sequence"/>
</dbReference>
<dbReference type="PANTHER" id="PTHR47566:SF1">
    <property type="entry name" value="PROTEIN NUD1"/>
    <property type="match status" value="1"/>
</dbReference>
<keyword evidence="7" id="KW-1185">Reference proteome</keyword>
<accession>A0A5C7GM33</accession>
<evidence type="ECO:0000259" key="5">
    <source>
        <dbReference type="Pfam" id="PF18962"/>
    </source>
</evidence>
<name>A0A5C7GM33_9FLAO</name>
<dbReference type="EMBL" id="VRKQ01000008">
    <property type="protein sequence ID" value="TXG39320.1"/>
    <property type="molecule type" value="Genomic_DNA"/>
</dbReference>
<dbReference type="Pfam" id="PF18962">
    <property type="entry name" value="Por_Secre_tail"/>
    <property type="match status" value="1"/>
</dbReference>
<reference evidence="6 7" key="1">
    <citation type="submission" date="2019-08" db="EMBL/GenBank/DDBJ databases">
        <title>Seonamhaeicola sediminis sp. nov., isolated from marine sediment.</title>
        <authorList>
            <person name="Cao W.R."/>
        </authorList>
    </citation>
    <scope>NUCLEOTIDE SEQUENCE [LARGE SCALE GENOMIC DNA]</scope>
    <source>
        <strain evidence="6 7">1505</strain>
    </source>
</reference>
<dbReference type="GO" id="GO:0035591">
    <property type="term" value="F:signaling adaptor activity"/>
    <property type="evidence" value="ECO:0007669"/>
    <property type="project" value="TreeGrafter"/>
</dbReference>
<evidence type="ECO:0000256" key="1">
    <source>
        <dbReference type="ARBA" id="ARBA00022614"/>
    </source>
</evidence>
<keyword evidence="3" id="KW-0677">Repeat</keyword>
<dbReference type="InterPro" id="IPR052574">
    <property type="entry name" value="CDIRP"/>
</dbReference>
<evidence type="ECO:0000256" key="4">
    <source>
        <dbReference type="SAM" id="SignalP"/>
    </source>
</evidence>
<dbReference type="PANTHER" id="PTHR47566">
    <property type="match status" value="1"/>
</dbReference>
<sequence>MKTRLLLSVALTLFAYFSSFAQCESTPAGYTCVPDDAFENFLETRKADGSVVPISDPNNLGDGIMNNYVPTSKISGLTEINLFNQNIADLTGIEDFASLTKLDARGNSLTSLDVSMLALTYLDIYNSDVTIIDLSSNTALTYLDLALNELNVLNVDANTELTHLNCGGNNLTDVDVELNTKLTFLSVGGNPISTLDVSMNTLLERLICSTTSISTLNVLGNTNLKELYCSNNSSLSSIQLPNTATLTRLDCFSNSSLTSIDVSKNTGLEIFWCYNTGLTGTLDVSSNTSLISFFCHTNTNLTAIDLPDDLDTLVDIECYGTSINSLDVSNNDALQELNCKNNPNLTSVTFPVTNNTLDLLITNNTGLTSLNINGLYALEKLWSFNNPSLTTFNLPATNTLFEFDSSNTGVINLDTSMLSGLEFLRINNSSSLTSITLPNTTTLKTFWMYGHALNSIDFTPYTNLYNTLEDLDVGNGNLSSVDISMLKGLVQFYCQDNDLLTFLNIANGNNESLDWMFANFNTNLSCIQVDNKINADNKDTNNWRKDVITSYEESCNLSTTYFDLSNISIYPNPTKNKVFIETFSNVTYNLKNIQGQLMFTGNLAMGMNEIDISNLTNGMYFINLKSESGRLTQKILKY</sequence>
<dbReference type="InterPro" id="IPR026444">
    <property type="entry name" value="Secre_tail"/>
</dbReference>
<evidence type="ECO:0000256" key="3">
    <source>
        <dbReference type="ARBA" id="ARBA00022737"/>
    </source>
</evidence>